<keyword evidence="2" id="KW-1185">Reference proteome</keyword>
<dbReference type="RefSeq" id="WP_015180540.1">
    <property type="nucleotide sequence ID" value="NC_019738.1"/>
</dbReference>
<organism evidence="1 2">
    <name type="scientific">Allocoleopsis franciscana PCC 7113</name>
    <dbReference type="NCBI Taxonomy" id="1173027"/>
    <lineage>
        <taxon>Bacteria</taxon>
        <taxon>Bacillati</taxon>
        <taxon>Cyanobacteriota</taxon>
        <taxon>Cyanophyceae</taxon>
        <taxon>Coleofasciculales</taxon>
        <taxon>Coleofasciculaceae</taxon>
        <taxon>Allocoleopsis</taxon>
        <taxon>Allocoleopsis franciscana</taxon>
    </lineage>
</organism>
<accession>K9W988</accession>
<reference evidence="1 2" key="1">
    <citation type="submission" date="2012-06" db="EMBL/GenBank/DDBJ databases">
        <title>Finished chromosome of genome of Microcoleus sp. PCC 7113.</title>
        <authorList>
            <consortium name="US DOE Joint Genome Institute"/>
            <person name="Gugger M."/>
            <person name="Coursin T."/>
            <person name="Rippka R."/>
            <person name="Tandeau De Marsac N."/>
            <person name="Huntemann M."/>
            <person name="Wei C.-L."/>
            <person name="Han J."/>
            <person name="Detter J.C."/>
            <person name="Han C."/>
            <person name="Tapia R."/>
            <person name="Chen A."/>
            <person name="Kyrpides N."/>
            <person name="Mavromatis K."/>
            <person name="Markowitz V."/>
            <person name="Szeto E."/>
            <person name="Ivanova N."/>
            <person name="Pagani I."/>
            <person name="Pati A."/>
            <person name="Goodwin L."/>
            <person name="Nordberg H.P."/>
            <person name="Cantor M.N."/>
            <person name="Hua S.X."/>
            <person name="Woyke T."/>
            <person name="Kerfeld C.A."/>
        </authorList>
    </citation>
    <scope>NUCLEOTIDE SEQUENCE [LARGE SCALE GENOMIC DNA]</scope>
    <source>
        <strain evidence="1 2">PCC 7113</strain>
    </source>
</reference>
<dbReference type="eggNOG" id="COG0468">
    <property type="taxonomic scope" value="Bacteria"/>
</dbReference>
<dbReference type="PATRIC" id="fig|1173027.3.peg.504"/>
<dbReference type="KEGG" id="mic:Mic7113_0457"/>
<dbReference type="SUPFAM" id="SSF52540">
    <property type="entry name" value="P-loop containing nucleoside triphosphate hydrolases"/>
    <property type="match status" value="1"/>
</dbReference>
<evidence type="ECO:0000313" key="1">
    <source>
        <dbReference type="EMBL" id="AFZ16376.1"/>
    </source>
</evidence>
<dbReference type="Gene3D" id="3.40.50.300">
    <property type="entry name" value="P-loop containing nucleotide triphosphate hydrolases"/>
    <property type="match status" value="1"/>
</dbReference>
<dbReference type="AlphaFoldDB" id="K9W988"/>
<name>K9W988_9CYAN</name>
<dbReference type="HOGENOM" id="CLU_041246_0_0_3"/>
<gene>
    <name evidence="1" type="ORF">Mic7113_0457</name>
</gene>
<sequence>MKLDLQKFYKACNPSITLSVGDAEERKYYIDFSPVRGGKIIEELGRTITRLAPNEPTCQLFTGHIGCGKSTELLRLKAELERQGSHVVYFDSSKDLVMADVDVTDILLAIARKVTESLEQAKVNLKPRGFRALLQGVSELMQTEIELSAEGSVPGLGEIKASTEGELSLGFGLGKISAKAKNSPKFRSQLRQYLEPRTDGILDAINQELLEPAIQELKRQGKTGLVVIVDSLDRVDNTLKPTGRLQPEYLFVDRGEQLKQLNCHVVYTIPLVLIFSNEWGRLRNRFGVDPKLLPMVRVQSRDGSECEQGMELLRQMVLARAFPDVLPAQRLQFITEVFDSPETLNRLCLVSGGHPRNLLGLMYGCLQQQDPPFSRECLEEIIRRQRDALVRAVDDDEWELLRQVGHNQMVRGEDEYQTLLRSLFVFEYQDEQGGWFSTNPILAEAKQLKSEV</sequence>
<proteinExistence type="predicted"/>
<dbReference type="InterPro" id="IPR027417">
    <property type="entry name" value="P-loop_NTPase"/>
</dbReference>
<protein>
    <submittedName>
        <fullName evidence="1">Uncharacterized protein</fullName>
    </submittedName>
</protein>
<dbReference type="Proteomes" id="UP000010471">
    <property type="component" value="Chromosome"/>
</dbReference>
<dbReference type="EMBL" id="CP003630">
    <property type="protein sequence ID" value="AFZ16376.1"/>
    <property type="molecule type" value="Genomic_DNA"/>
</dbReference>
<evidence type="ECO:0000313" key="2">
    <source>
        <dbReference type="Proteomes" id="UP000010471"/>
    </source>
</evidence>
<dbReference type="OrthoDB" id="477505at2"/>
<dbReference type="STRING" id="1173027.Mic7113_0457"/>